<proteinExistence type="predicted"/>
<reference evidence="2 3" key="1">
    <citation type="journal article" date="2017" name="Nat. Commun.">
        <title>Genome assembly with in vitro proximity ligation data and whole-genome triplication in lettuce.</title>
        <authorList>
            <person name="Reyes-Chin-Wo S."/>
            <person name="Wang Z."/>
            <person name="Yang X."/>
            <person name="Kozik A."/>
            <person name="Arikit S."/>
            <person name="Song C."/>
            <person name="Xia L."/>
            <person name="Froenicke L."/>
            <person name="Lavelle D.O."/>
            <person name="Truco M.J."/>
            <person name="Xia R."/>
            <person name="Zhu S."/>
            <person name="Xu C."/>
            <person name="Xu H."/>
            <person name="Xu X."/>
            <person name="Cox K."/>
            <person name="Korf I."/>
            <person name="Meyers B.C."/>
            <person name="Michelmore R.W."/>
        </authorList>
    </citation>
    <scope>NUCLEOTIDE SEQUENCE [LARGE SCALE GENOMIC DNA]</scope>
    <source>
        <strain evidence="3">cv. Salinas</strain>
        <tissue evidence="2">Seedlings</tissue>
    </source>
</reference>
<comment type="caution">
    <text evidence="2">The sequence shown here is derived from an EMBL/GenBank/DDBJ whole genome shotgun (WGS) entry which is preliminary data.</text>
</comment>
<gene>
    <name evidence="2" type="ORF">LSAT_V11C700355820</name>
</gene>
<organism evidence="2 3">
    <name type="scientific">Lactuca sativa</name>
    <name type="common">Garden lettuce</name>
    <dbReference type="NCBI Taxonomy" id="4236"/>
    <lineage>
        <taxon>Eukaryota</taxon>
        <taxon>Viridiplantae</taxon>
        <taxon>Streptophyta</taxon>
        <taxon>Embryophyta</taxon>
        <taxon>Tracheophyta</taxon>
        <taxon>Spermatophyta</taxon>
        <taxon>Magnoliopsida</taxon>
        <taxon>eudicotyledons</taxon>
        <taxon>Gunneridae</taxon>
        <taxon>Pentapetalae</taxon>
        <taxon>asterids</taxon>
        <taxon>campanulids</taxon>
        <taxon>Asterales</taxon>
        <taxon>Asteraceae</taxon>
        <taxon>Cichorioideae</taxon>
        <taxon>Cichorieae</taxon>
        <taxon>Lactucinae</taxon>
        <taxon>Lactuca</taxon>
    </lineage>
</organism>
<dbReference type="AlphaFoldDB" id="A0A9R1V1F6"/>
<accession>A0A9R1V1F6</accession>
<dbReference type="EMBL" id="NBSK02000007">
    <property type="protein sequence ID" value="KAJ0196590.1"/>
    <property type="molecule type" value="Genomic_DNA"/>
</dbReference>
<feature type="coiled-coil region" evidence="1">
    <location>
        <begin position="4"/>
        <end position="34"/>
    </location>
</feature>
<sequence>MNSLATERSEVDALKDAQKEYQRLSNKKKFFMKKFGIFEHHAKWLQGGSLGRKHHFEGFLALKLLPRLKWTLDMAKGLEDMDLEHLKL</sequence>
<keyword evidence="3" id="KW-1185">Reference proteome</keyword>
<evidence type="ECO:0000313" key="2">
    <source>
        <dbReference type="EMBL" id="KAJ0196590.1"/>
    </source>
</evidence>
<evidence type="ECO:0000313" key="3">
    <source>
        <dbReference type="Proteomes" id="UP000235145"/>
    </source>
</evidence>
<protein>
    <submittedName>
        <fullName evidence="2">Uncharacterized protein</fullName>
    </submittedName>
</protein>
<dbReference type="Proteomes" id="UP000235145">
    <property type="component" value="Unassembled WGS sequence"/>
</dbReference>
<evidence type="ECO:0000256" key="1">
    <source>
        <dbReference type="SAM" id="Coils"/>
    </source>
</evidence>
<name>A0A9R1V1F6_LACSA</name>
<keyword evidence="1" id="KW-0175">Coiled coil</keyword>